<evidence type="ECO:0000256" key="3">
    <source>
        <dbReference type="ARBA" id="ARBA00022603"/>
    </source>
</evidence>
<keyword evidence="4 6" id="KW-0808">Transferase</keyword>
<dbReference type="Proteomes" id="UP000825933">
    <property type="component" value="Unassembled WGS sequence"/>
</dbReference>
<comment type="function">
    <text evidence="6">S-adenosyl-L-methionine-dependent methyltransferase that catalyzes the trimethylation of the amino group of the modified target histidine residue in translation elongation factor 2 (EF-2), to form an intermediate called diphthine. The three successive methylation reactions represent the second step of diphthamide biosynthesis.</text>
</comment>
<evidence type="ECO:0000256" key="6">
    <source>
        <dbReference type="HAMAP-Rule" id="MF_01084"/>
    </source>
</evidence>
<keyword evidence="10" id="KW-1185">Reference proteome</keyword>
<evidence type="ECO:0000259" key="8">
    <source>
        <dbReference type="Pfam" id="PF00590"/>
    </source>
</evidence>
<dbReference type="InterPro" id="IPR000878">
    <property type="entry name" value="4pyrrol_Mease"/>
</dbReference>
<comment type="pathway">
    <text evidence="1 6">Protein modification; peptidyl-diphthamide biosynthesis.</text>
</comment>
<dbReference type="Pfam" id="PF00590">
    <property type="entry name" value="TP_methylase"/>
    <property type="match status" value="1"/>
</dbReference>
<dbReference type="InterPro" id="IPR004551">
    <property type="entry name" value="Dphthn_synthase"/>
</dbReference>
<dbReference type="GO" id="GO:0032259">
    <property type="term" value="P:methylation"/>
    <property type="evidence" value="ECO:0007669"/>
    <property type="project" value="UniProtKB-KW"/>
</dbReference>
<feature type="binding site" evidence="6 7">
    <location>
        <position position="232"/>
    </location>
    <ligand>
        <name>S-adenosyl-L-methionine</name>
        <dbReference type="ChEBI" id="CHEBI:59789"/>
    </ligand>
</feature>
<feature type="binding site" evidence="6 7">
    <location>
        <position position="207"/>
    </location>
    <ligand>
        <name>S-adenosyl-L-methionine</name>
        <dbReference type="ChEBI" id="CHEBI:59789"/>
    </ligand>
</feature>
<evidence type="ECO:0000313" key="9">
    <source>
        <dbReference type="EMBL" id="MBZ2166137.1"/>
    </source>
</evidence>
<dbReference type="GO" id="GO:0004164">
    <property type="term" value="F:diphthine synthase activity"/>
    <property type="evidence" value="ECO:0007669"/>
    <property type="project" value="UniProtKB-UniRule"/>
</dbReference>
<dbReference type="HAMAP" id="MF_01084">
    <property type="entry name" value="Diphthine_synth"/>
    <property type="match status" value="1"/>
</dbReference>
<dbReference type="PANTHER" id="PTHR10882">
    <property type="entry name" value="DIPHTHINE SYNTHASE"/>
    <property type="match status" value="1"/>
</dbReference>
<feature type="binding site" evidence="6 7">
    <location>
        <position position="84"/>
    </location>
    <ligand>
        <name>S-adenosyl-L-methionine</name>
        <dbReference type="ChEBI" id="CHEBI:59789"/>
    </ligand>
</feature>
<name>A0A8T5UV81_9EURY</name>
<dbReference type="InterPro" id="IPR035996">
    <property type="entry name" value="4pyrrol_Methylase_sf"/>
</dbReference>
<comment type="caution">
    <text evidence="9">The sequence shown here is derived from an EMBL/GenBank/DDBJ whole genome shotgun (WGS) entry which is preliminary data.</text>
</comment>
<keyword evidence="5 6" id="KW-0949">S-adenosyl-L-methionine</keyword>
<comment type="similarity">
    <text evidence="2 6">Belongs to the diphthine synthase family.</text>
</comment>
<dbReference type="Gene3D" id="3.30.950.10">
    <property type="entry name" value="Methyltransferase, Cobalt-precorrin-4 Transmethylase, Domain 2"/>
    <property type="match status" value="1"/>
</dbReference>
<dbReference type="CDD" id="cd11647">
    <property type="entry name" value="DHP5_DphB"/>
    <property type="match status" value="1"/>
</dbReference>
<sequence>MFYFIGLGLYDEKDISVKGVEALKKVEAVYAEFYTAKLFGGSISSLEEIIGNEIKILTREEVEEENLPLKEAKIKDVAFLSAGDPLIATTHSEMLIEAKKAGIKTTVIHSSSILSAAPGIAGLQAYKFGKVTTIPFTEENYFPHSPYLAIKANMDSKLHTLVLLDIMAHENRYMTANQGMEYLLLAETDKKLKIATEETVVVVVARAGSGNPLVRADRIKNLINSDFGGPLHCLMIPGDLHFMEAEALVELADAPKELFEDLI</sequence>
<dbReference type="EC" id="2.1.1.98" evidence="6"/>
<feature type="binding site" evidence="6 7">
    <location>
        <position position="9"/>
    </location>
    <ligand>
        <name>S-adenosyl-L-methionine</name>
        <dbReference type="ChEBI" id="CHEBI:59789"/>
    </ligand>
</feature>
<dbReference type="EMBL" id="JAIOUQ010000009">
    <property type="protein sequence ID" value="MBZ2166137.1"/>
    <property type="molecule type" value="Genomic_DNA"/>
</dbReference>
<evidence type="ECO:0000256" key="7">
    <source>
        <dbReference type="PIRSR" id="PIRSR036432-1"/>
    </source>
</evidence>
<comment type="subunit">
    <text evidence="6">Homodimer.</text>
</comment>
<evidence type="ECO:0000256" key="4">
    <source>
        <dbReference type="ARBA" id="ARBA00022679"/>
    </source>
</evidence>
<dbReference type="Gene3D" id="3.40.1010.10">
    <property type="entry name" value="Cobalt-precorrin-4 Transmethylase, Domain 1"/>
    <property type="match status" value="1"/>
</dbReference>
<feature type="binding site" evidence="6 7">
    <location>
        <begin position="112"/>
        <end position="113"/>
    </location>
    <ligand>
        <name>S-adenosyl-L-methionine</name>
        <dbReference type="ChEBI" id="CHEBI:59789"/>
    </ligand>
</feature>
<comment type="catalytic activity">
    <reaction evidence="6">
        <text>2-[(3S)-amino-3-carboxypropyl]-L-histidyl-[translation elongation factor 2] + 3 S-adenosyl-L-methionine = diphthine-[translation elongation factor 2] + 3 S-adenosyl-L-homocysteine + 3 H(+)</text>
        <dbReference type="Rhea" id="RHEA:36415"/>
        <dbReference type="Rhea" id="RHEA-COMP:9749"/>
        <dbReference type="Rhea" id="RHEA-COMP:10172"/>
        <dbReference type="ChEBI" id="CHEBI:15378"/>
        <dbReference type="ChEBI" id="CHEBI:57856"/>
        <dbReference type="ChEBI" id="CHEBI:59789"/>
        <dbReference type="ChEBI" id="CHEBI:73995"/>
        <dbReference type="ChEBI" id="CHEBI:82696"/>
        <dbReference type="EC" id="2.1.1.98"/>
    </reaction>
</comment>
<keyword evidence="3 6" id="KW-0489">Methyltransferase</keyword>
<dbReference type="RefSeq" id="WP_223791704.1">
    <property type="nucleotide sequence ID" value="NZ_JAIOUQ010000009.1"/>
</dbReference>
<dbReference type="InterPro" id="IPR014777">
    <property type="entry name" value="4pyrrole_Mease_sub1"/>
</dbReference>
<dbReference type="PIRSF" id="PIRSF036432">
    <property type="entry name" value="Diphthine_synth"/>
    <property type="match status" value="1"/>
</dbReference>
<dbReference type="GO" id="GO:0017183">
    <property type="term" value="P:protein histidyl modification to diphthamide"/>
    <property type="evidence" value="ECO:0007669"/>
    <property type="project" value="UniProtKB-UniRule"/>
</dbReference>
<gene>
    <name evidence="9" type="primary">dph5</name>
    <name evidence="6" type="synonym">dphB</name>
    <name evidence="9" type="ORF">K8N75_08800</name>
</gene>
<dbReference type="PANTHER" id="PTHR10882:SF0">
    <property type="entry name" value="DIPHTHINE METHYL ESTER SYNTHASE"/>
    <property type="match status" value="1"/>
</dbReference>
<evidence type="ECO:0000256" key="5">
    <source>
        <dbReference type="ARBA" id="ARBA00022691"/>
    </source>
</evidence>
<organism evidence="9 10">
    <name type="scientific">Methanobacterium spitsbergense</name>
    <dbReference type="NCBI Taxonomy" id="2874285"/>
    <lineage>
        <taxon>Archaea</taxon>
        <taxon>Methanobacteriati</taxon>
        <taxon>Methanobacteriota</taxon>
        <taxon>Methanomada group</taxon>
        <taxon>Methanobacteria</taxon>
        <taxon>Methanobacteriales</taxon>
        <taxon>Methanobacteriaceae</taxon>
        <taxon>Methanobacterium</taxon>
    </lineage>
</organism>
<accession>A0A8T5UV81</accession>
<feature type="domain" description="Tetrapyrrole methylase" evidence="8">
    <location>
        <begin position="1"/>
        <end position="218"/>
    </location>
</feature>
<evidence type="ECO:0000256" key="1">
    <source>
        <dbReference type="ARBA" id="ARBA00005156"/>
    </source>
</evidence>
<dbReference type="InterPro" id="IPR014776">
    <property type="entry name" value="4pyrrole_Mease_sub2"/>
</dbReference>
<dbReference type="AlphaFoldDB" id="A0A8T5UV81"/>
<feature type="binding site" evidence="6 7">
    <location>
        <position position="164"/>
    </location>
    <ligand>
        <name>S-adenosyl-L-methionine</name>
        <dbReference type="ChEBI" id="CHEBI:59789"/>
    </ligand>
</feature>
<protein>
    <recommendedName>
        <fullName evidence="6">Diphthine synthase</fullName>
        <ecNumber evidence="6">2.1.1.98</ecNumber>
    </recommendedName>
    <alternativeName>
        <fullName evidence="6">Diphthamide biosynthesis methyltransferase</fullName>
    </alternativeName>
</protein>
<evidence type="ECO:0000313" key="10">
    <source>
        <dbReference type="Proteomes" id="UP000825933"/>
    </source>
</evidence>
<reference evidence="10" key="1">
    <citation type="journal article" date="2022" name="Microbiol. Resour. Announc.">
        <title>Draft Genome Sequence of a Methanogenic Archaeon from West Spitsbergen Permafrost.</title>
        <authorList>
            <person name="Trubitsyn V."/>
            <person name="Rivkina E."/>
            <person name="Shcherbakova V."/>
        </authorList>
    </citation>
    <scope>NUCLEOTIDE SEQUENCE [LARGE SCALE GENOMIC DNA]</scope>
    <source>
        <strain evidence="10">VT</strain>
    </source>
</reference>
<dbReference type="NCBIfam" id="TIGR00522">
    <property type="entry name" value="dph5"/>
    <property type="match status" value="1"/>
</dbReference>
<proteinExistence type="inferred from homology"/>
<evidence type="ECO:0000256" key="2">
    <source>
        <dbReference type="ARBA" id="ARBA00006729"/>
    </source>
</evidence>
<feature type="binding site" evidence="6 7">
    <location>
        <position position="87"/>
    </location>
    <ligand>
        <name>S-adenosyl-L-methionine</name>
        <dbReference type="ChEBI" id="CHEBI:59789"/>
    </ligand>
</feature>
<dbReference type="SUPFAM" id="SSF53790">
    <property type="entry name" value="Tetrapyrrole methylase"/>
    <property type="match status" value="1"/>
</dbReference>